<dbReference type="InterPro" id="IPR032675">
    <property type="entry name" value="LRR_dom_sf"/>
</dbReference>
<feature type="transmembrane region" description="Helical" evidence="13">
    <location>
        <begin position="537"/>
        <end position="560"/>
    </location>
</feature>
<keyword evidence="12" id="KW-0407">Ion channel</keyword>
<evidence type="ECO:0000256" key="13">
    <source>
        <dbReference type="SAM" id="Phobius"/>
    </source>
</evidence>
<protein>
    <submittedName>
        <fullName evidence="14">Toll-like receptor 3</fullName>
    </submittedName>
</protein>
<evidence type="ECO:0000256" key="8">
    <source>
        <dbReference type="ARBA" id="ARBA00022989"/>
    </source>
</evidence>
<dbReference type="Pfam" id="PF00560">
    <property type="entry name" value="LRR_1"/>
    <property type="match status" value="1"/>
</dbReference>
<evidence type="ECO:0000256" key="3">
    <source>
        <dbReference type="ARBA" id="ARBA00022475"/>
    </source>
</evidence>
<keyword evidence="11" id="KW-1015">Disulfide bond</keyword>
<sequence>MTYFYVIEIMGTEDCTEHYNKEEIKELIPDDYDYFDPYRPKSISWKNVEIVTGVDISCKNVKLPLHYIVKNSCNDCKQTLTILSSNLSEIPNSPFVNIKNISKLVLKHLDIFKLSSDAFNELSLVEINLSNNRLSEINLTVFNWLANLEILDLSFNQISTIKNYSFGGVINLKTLNLSHNNLLTFSYKVFNPKMHPMDTLDLSFNEITHFTVDIKIKMKSLFLNNNELKEILNLCPNLFATVSLKDNHLKNLSSTFCTSKFNEIASFDVSCNNISSIDDFYFGEAFKLKSLNLNHNNLSSLSPGVFYNMSNLEYLNISYNNLEDFKFGTFDSLNNLEILDISNNNLHTISTSLHSLKNVHQFFIHNNHVQDINPDQLKRYFPNLRQLLFDSTNLSCDHVLNIVRQLKSSGIEILHNNLENITNTHGVSCLDSPEVDLVPETLNKTENETLKGYLDELKKSIFYKMLEQIYSSDKAKNVGYSRNVSSDKSLIDKYLEDNIRNTQNFNNYFRDFIENQKKLSHSQETLVYTEIGGYNKIVTVLSVITALLCLIALLIGYVLFKNNNSRASNVAEHVELVHKLKTKKQIKWSIEDIASAISLHAAGARSYRLLRKRGYPLPAVGTLRQWDSGF</sequence>
<evidence type="ECO:0000256" key="5">
    <source>
        <dbReference type="ARBA" id="ARBA00022692"/>
    </source>
</evidence>
<keyword evidence="4" id="KW-0433">Leucine-rich repeat</keyword>
<dbReference type="GO" id="GO:0005886">
    <property type="term" value="C:plasma membrane"/>
    <property type="evidence" value="ECO:0007669"/>
    <property type="project" value="UniProtKB-SubCell"/>
</dbReference>
<dbReference type="PRINTS" id="PR00019">
    <property type="entry name" value="LEURICHRPT"/>
</dbReference>
<keyword evidence="6" id="KW-0732">Signal</keyword>
<reference evidence="14" key="1">
    <citation type="submission" date="2025-08" db="UniProtKB">
        <authorList>
            <consortium name="RefSeq"/>
        </authorList>
    </citation>
    <scope>IDENTIFICATION</scope>
    <source>
        <tissue evidence="14">Whole insect</tissue>
    </source>
</reference>
<gene>
    <name evidence="14" type="primary">LOC114333198</name>
</gene>
<evidence type="ECO:0000256" key="6">
    <source>
        <dbReference type="ARBA" id="ARBA00022729"/>
    </source>
</evidence>
<evidence type="ECO:0000256" key="2">
    <source>
        <dbReference type="ARBA" id="ARBA00022448"/>
    </source>
</evidence>
<dbReference type="InterPro" id="IPR001611">
    <property type="entry name" value="Leu-rich_rpt"/>
</dbReference>
<keyword evidence="9" id="KW-0406">Ion transport</keyword>
<evidence type="ECO:0000256" key="9">
    <source>
        <dbReference type="ARBA" id="ARBA00023065"/>
    </source>
</evidence>
<proteinExistence type="predicted"/>
<evidence type="ECO:0000256" key="11">
    <source>
        <dbReference type="ARBA" id="ARBA00023157"/>
    </source>
</evidence>
<accession>A0A6P7FRF5</accession>
<keyword evidence="8 13" id="KW-1133">Transmembrane helix</keyword>
<dbReference type="RefSeq" id="XP_028138851.1">
    <property type="nucleotide sequence ID" value="XM_028283050.1"/>
</dbReference>
<comment type="subcellular location">
    <subcellularLocation>
        <location evidence="1">Cell membrane</location>
        <topology evidence="1">Single-pass membrane protein</topology>
    </subcellularLocation>
</comment>
<dbReference type="SUPFAM" id="SSF52058">
    <property type="entry name" value="L domain-like"/>
    <property type="match status" value="1"/>
</dbReference>
<dbReference type="InterPro" id="IPR003591">
    <property type="entry name" value="Leu-rich_rpt_typical-subtyp"/>
</dbReference>
<dbReference type="OrthoDB" id="6765403at2759"/>
<dbReference type="PANTHER" id="PTHR46473:SF23">
    <property type="entry name" value="GH08155P"/>
    <property type="match status" value="1"/>
</dbReference>
<evidence type="ECO:0000313" key="14">
    <source>
        <dbReference type="RefSeq" id="XP_028138851.1"/>
    </source>
</evidence>
<keyword evidence="3" id="KW-1003">Cell membrane</keyword>
<evidence type="ECO:0000256" key="7">
    <source>
        <dbReference type="ARBA" id="ARBA00022737"/>
    </source>
</evidence>
<name>A0A6P7FRF5_DIAVI</name>
<dbReference type="Pfam" id="PF13855">
    <property type="entry name" value="LRR_8"/>
    <property type="match status" value="2"/>
</dbReference>
<keyword evidence="10 13" id="KW-0472">Membrane</keyword>
<dbReference type="PROSITE" id="PS51450">
    <property type="entry name" value="LRR"/>
    <property type="match status" value="4"/>
</dbReference>
<evidence type="ECO:0000256" key="1">
    <source>
        <dbReference type="ARBA" id="ARBA00004162"/>
    </source>
</evidence>
<dbReference type="PANTHER" id="PTHR46473">
    <property type="entry name" value="GH08155P"/>
    <property type="match status" value="1"/>
</dbReference>
<dbReference type="SMART" id="SM00369">
    <property type="entry name" value="LRR_TYP"/>
    <property type="match status" value="6"/>
</dbReference>
<dbReference type="Gene3D" id="3.80.10.10">
    <property type="entry name" value="Ribonuclease Inhibitor"/>
    <property type="match status" value="2"/>
</dbReference>
<dbReference type="InParanoid" id="A0A6P7FRF5"/>
<evidence type="ECO:0000256" key="4">
    <source>
        <dbReference type="ARBA" id="ARBA00022614"/>
    </source>
</evidence>
<evidence type="ECO:0000256" key="12">
    <source>
        <dbReference type="ARBA" id="ARBA00023303"/>
    </source>
</evidence>
<keyword evidence="2" id="KW-0813">Transport</keyword>
<dbReference type="InterPro" id="IPR051432">
    <property type="entry name" value="KCNMA1_auxiliary"/>
</dbReference>
<keyword evidence="7" id="KW-0677">Repeat</keyword>
<evidence type="ECO:0000256" key="10">
    <source>
        <dbReference type="ARBA" id="ARBA00023136"/>
    </source>
</evidence>
<dbReference type="AlphaFoldDB" id="A0A6P7FRF5"/>
<organism evidence="14">
    <name type="scientific">Diabrotica virgifera virgifera</name>
    <name type="common">western corn rootworm</name>
    <dbReference type="NCBI Taxonomy" id="50390"/>
    <lineage>
        <taxon>Eukaryota</taxon>
        <taxon>Metazoa</taxon>
        <taxon>Ecdysozoa</taxon>
        <taxon>Arthropoda</taxon>
        <taxon>Hexapoda</taxon>
        <taxon>Insecta</taxon>
        <taxon>Pterygota</taxon>
        <taxon>Neoptera</taxon>
        <taxon>Endopterygota</taxon>
        <taxon>Coleoptera</taxon>
        <taxon>Polyphaga</taxon>
        <taxon>Cucujiformia</taxon>
        <taxon>Chrysomeloidea</taxon>
        <taxon>Chrysomelidae</taxon>
        <taxon>Galerucinae</taxon>
        <taxon>Diabroticina</taxon>
        <taxon>Diabroticites</taxon>
        <taxon>Diabrotica</taxon>
    </lineage>
</organism>
<dbReference type="SMART" id="SM00365">
    <property type="entry name" value="LRR_SD22"/>
    <property type="match status" value="2"/>
</dbReference>
<keyword evidence="5 13" id="KW-0812">Transmembrane</keyword>
<dbReference type="GO" id="GO:0034220">
    <property type="term" value="P:monoatomic ion transmembrane transport"/>
    <property type="evidence" value="ECO:0007669"/>
    <property type="project" value="UniProtKB-KW"/>
</dbReference>